<feature type="active site" description="Proton donor" evidence="15">
    <location>
        <position position="71"/>
    </location>
</feature>
<evidence type="ECO:0000256" key="6">
    <source>
        <dbReference type="ARBA" id="ARBA00012766"/>
    </source>
</evidence>
<keyword evidence="10 17" id="KW-0479">Metal-binding</keyword>
<evidence type="ECO:0000256" key="2">
    <source>
        <dbReference type="ARBA" id="ARBA00004882"/>
    </source>
</evidence>
<dbReference type="GO" id="GO:0050661">
    <property type="term" value="F:NADP binding"/>
    <property type="evidence" value="ECO:0007669"/>
    <property type="project" value="InterPro"/>
</dbReference>
<dbReference type="InterPro" id="IPR050765">
    <property type="entry name" value="Riboflavin_Biosynth_HTPR"/>
</dbReference>
<feature type="binding site" evidence="16">
    <location>
        <position position="245"/>
    </location>
    <ligand>
        <name>NADP(+)</name>
        <dbReference type="ChEBI" id="CHEBI:58349"/>
    </ligand>
</feature>
<comment type="pathway">
    <text evidence="3">Cofactor biosynthesis; riboflavin biosynthesis; 5-amino-6-(D-ribitylamino)uracil from GTP: step 3/4.</text>
</comment>
<evidence type="ECO:0000256" key="16">
    <source>
        <dbReference type="PIRSR" id="PIRSR006769-2"/>
    </source>
</evidence>
<dbReference type="EC" id="3.5.4.26" evidence="6"/>
<dbReference type="GO" id="GO:0008835">
    <property type="term" value="F:diaminohydroxyphosphoribosylaminopyrimidine deaminase activity"/>
    <property type="evidence" value="ECO:0007669"/>
    <property type="project" value="UniProtKB-EC"/>
</dbReference>
<evidence type="ECO:0000256" key="10">
    <source>
        <dbReference type="ARBA" id="ARBA00022723"/>
    </source>
</evidence>
<evidence type="ECO:0000256" key="3">
    <source>
        <dbReference type="ARBA" id="ARBA00004910"/>
    </source>
</evidence>
<dbReference type="Proteomes" id="UP000094828">
    <property type="component" value="Unassembled WGS sequence"/>
</dbReference>
<dbReference type="InterPro" id="IPR024072">
    <property type="entry name" value="DHFR-like_dom_sf"/>
</dbReference>
<evidence type="ECO:0000256" key="14">
    <source>
        <dbReference type="ARBA" id="ARBA00023268"/>
    </source>
</evidence>
<dbReference type="InterPro" id="IPR016193">
    <property type="entry name" value="Cytidine_deaminase-like"/>
</dbReference>
<dbReference type="InterPro" id="IPR016192">
    <property type="entry name" value="APOBEC/CMP_deaminase_Zn-bd"/>
</dbReference>
<keyword evidence="9" id="KW-0686">Riboflavin biosynthesis</keyword>
<dbReference type="EMBL" id="LYDR01000151">
    <property type="protein sequence ID" value="ODA28827.1"/>
    <property type="molecule type" value="Genomic_DNA"/>
</dbReference>
<name>A0A1C3E6F0_9PLAN</name>
<evidence type="ECO:0000256" key="17">
    <source>
        <dbReference type="PIRSR" id="PIRSR006769-3"/>
    </source>
</evidence>
<feature type="binding site" evidence="16">
    <location>
        <position position="226"/>
    </location>
    <ligand>
        <name>substrate</name>
    </ligand>
</feature>
<evidence type="ECO:0000256" key="12">
    <source>
        <dbReference type="ARBA" id="ARBA00022857"/>
    </source>
</evidence>
<evidence type="ECO:0000256" key="15">
    <source>
        <dbReference type="PIRSR" id="PIRSR006769-1"/>
    </source>
</evidence>
<dbReference type="GO" id="GO:0008703">
    <property type="term" value="F:5-amino-6-(5-phosphoribosylamino)uracil reductase activity"/>
    <property type="evidence" value="ECO:0007669"/>
    <property type="project" value="UniProtKB-EC"/>
</dbReference>
<dbReference type="NCBIfam" id="TIGR00227">
    <property type="entry name" value="ribD_Cterm"/>
    <property type="match status" value="1"/>
</dbReference>
<reference evidence="19 20" key="1">
    <citation type="submission" date="2016-05" db="EMBL/GenBank/DDBJ databases">
        <title>Genomic and physiological characterization of Planctopirus sp. isolated from fresh water lake.</title>
        <authorList>
            <person name="Subhash Y."/>
            <person name="Ramana C."/>
        </authorList>
    </citation>
    <scope>NUCLEOTIDE SEQUENCE [LARGE SCALE GENOMIC DNA]</scope>
    <source>
        <strain evidence="19 20">JC280</strain>
    </source>
</reference>
<dbReference type="GO" id="GO:0008270">
    <property type="term" value="F:zinc ion binding"/>
    <property type="evidence" value="ECO:0007669"/>
    <property type="project" value="InterPro"/>
</dbReference>
<dbReference type="STRING" id="1841610.A6X21_11325"/>
<feature type="binding site" evidence="16">
    <location>
        <position position="219"/>
    </location>
    <ligand>
        <name>NADP(+)</name>
        <dbReference type="ChEBI" id="CHEBI:58349"/>
    </ligand>
</feature>
<dbReference type="InterPro" id="IPR002734">
    <property type="entry name" value="RibDG_C"/>
</dbReference>
<feature type="binding site" evidence="16">
    <location>
        <position position="187"/>
    </location>
    <ligand>
        <name>substrate</name>
    </ligand>
</feature>
<keyword evidence="13" id="KW-0560">Oxidoreductase</keyword>
<dbReference type="InterPro" id="IPR002125">
    <property type="entry name" value="CMP_dCMP_dom"/>
</dbReference>
<feature type="binding site" evidence="16">
    <location>
        <position position="173"/>
    </location>
    <ligand>
        <name>NADP(+)</name>
        <dbReference type="ChEBI" id="CHEBI:58349"/>
    </ligand>
</feature>
<dbReference type="Pfam" id="PF01872">
    <property type="entry name" value="RibD_C"/>
    <property type="match status" value="1"/>
</dbReference>
<comment type="similarity">
    <text evidence="4">In the N-terminal section; belongs to the cytidine and deoxycytidylate deaminase family.</text>
</comment>
<feature type="domain" description="CMP/dCMP-type deaminase" evidence="18">
    <location>
        <begin position="19"/>
        <end position="142"/>
    </location>
</feature>
<organism evidence="19 20">
    <name type="scientific">Planctopirus hydrillae</name>
    <dbReference type="NCBI Taxonomy" id="1841610"/>
    <lineage>
        <taxon>Bacteria</taxon>
        <taxon>Pseudomonadati</taxon>
        <taxon>Planctomycetota</taxon>
        <taxon>Planctomycetia</taxon>
        <taxon>Planctomycetales</taxon>
        <taxon>Planctomycetaceae</taxon>
        <taxon>Planctopirus</taxon>
    </lineage>
</organism>
<dbReference type="PIRSF" id="PIRSF006769">
    <property type="entry name" value="RibD"/>
    <property type="match status" value="1"/>
</dbReference>
<accession>A0A1C3E6F0</accession>
<comment type="function">
    <text evidence="1">Converts 2,5-diamino-6-(ribosylamino)-4(3h)-pyrimidinone 5'-phosphate into 5-amino-6-(ribosylamino)-2,4(1h,3h)-pyrimidinedione 5'-phosphate.</text>
</comment>
<feature type="binding site" evidence="16">
    <location>
        <position position="189"/>
    </location>
    <ligand>
        <name>NADP(+)</name>
        <dbReference type="ChEBI" id="CHEBI:58349"/>
    </ligand>
</feature>
<dbReference type="UniPathway" id="UPA00275">
    <property type="reaction ID" value="UER00401"/>
</dbReference>
<dbReference type="NCBIfam" id="TIGR00326">
    <property type="entry name" value="eubact_ribD"/>
    <property type="match status" value="1"/>
</dbReference>
<comment type="cofactor">
    <cofactor evidence="17">
        <name>Zn(2+)</name>
        <dbReference type="ChEBI" id="CHEBI:29105"/>
    </cofactor>
    <text evidence="17">Binds 1 zinc ion.</text>
</comment>
<proteinExistence type="inferred from homology"/>
<feature type="binding site" evidence="16">
    <location>
        <position position="333"/>
    </location>
    <ligand>
        <name>substrate</name>
    </ligand>
</feature>
<gene>
    <name evidence="19" type="ORF">A6X21_11325</name>
</gene>
<dbReference type="PROSITE" id="PS00903">
    <property type="entry name" value="CYT_DCMP_DEAMINASES_1"/>
    <property type="match status" value="1"/>
</dbReference>
<evidence type="ECO:0000256" key="11">
    <source>
        <dbReference type="ARBA" id="ARBA00022833"/>
    </source>
</evidence>
<evidence type="ECO:0000313" key="20">
    <source>
        <dbReference type="Proteomes" id="UP000094828"/>
    </source>
</evidence>
<comment type="pathway">
    <text evidence="2">Cofactor biosynthesis; riboflavin biosynthesis; 5-amino-6-(D-ribitylamino)uracil from GTP: step 2/4.</text>
</comment>
<evidence type="ECO:0000256" key="13">
    <source>
        <dbReference type="ARBA" id="ARBA00023002"/>
    </source>
</evidence>
<comment type="similarity">
    <text evidence="5">In the C-terminal section; belongs to the HTP reductase family.</text>
</comment>
<dbReference type="GO" id="GO:0009231">
    <property type="term" value="P:riboflavin biosynthetic process"/>
    <property type="evidence" value="ECO:0007669"/>
    <property type="project" value="UniProtKB-UniPathway"/>
</dbReference>
<dbReference type="InterPro" id="IPR004794">
    <property type="entry name" value="Eubact_RibD"/>
</dbReference>
<evidence type="ECO:0000256" key="4">
    <source>
        <dbReference type="ARBA" id="ARBA00005259"/>
    </source>
</evidence>
<sequence length="416" mass="45138">MKLSTGNQRRGQRKNMRFATPDAVMEYALNLARRGVGFVEPNPAVGAVVVDEHLQLLGEGWHEKFGGPHAEVHALAKAGEKARGATIYTTLEPCSHFGKTPPCADALIAAGIRHVETAVIDPAAHVSGQGIHKLRQAGITVNVGRCADKARELLAPFVAFQCANRPWVHAKWAMTLDGKISTKTGHSHWISSEASRRTVHELRGRVDAIVVGIGTVLVDDPQLNVRLPDDWKGPRRTPARIVLDSRLSISTHSQLVQTARKIPTIVATIGPEHLQMAEREADWQQRRQVLEAAGCQVWSLPCGSTDIGLAHHPCLIHLLEKIRAAGMAHLLVEGGARILGSFCDLDLIDEVHAYIAPKLVGGSAASSPIAGKGRMTIFEGEEFASGAFTTIDKDAYFHGVRRVAIDRLPWMNPVDA</sequence>
<feature type="binding site" evidence="17">
    <location>
        <position position="103"/>
    </location>
    <ligand>
        <name>Zn(2+)</name>
        <dbReference type="ChEBI" id="CHEBI:29105"/>
        <note>catalytic</note>
    </ligand>
</feature>
<protein>
    <recommendedName>
        <fullName evidence="8">Riboflavin biosynthesis protein RibD</fullName>
        <ecNumber evidence="7">1.1.1.193</ecNumber>
        <ecNumber evidence="6">3.5.4.26</ecNumber>
    </recommendedName>
</protein>
<dbReference type="InterPro" id="IPR011549">
    <property type="entry name" value="RibD_C"/>
</dbReference>
<dbReference type="SUPFAM" id="SSF53927">
    <property type="entry name" value="Cytidine deaminase-like"/>
    <property type="match status" value="1"/>
</dbReference>
<feature type="binding site" evidence="17">
    <location>
        <position position="94"/>
    </location>
    <ligand>
        <name>Zn(2+)</name>
        <dbReference type="ChEBI" id="CHEBI:29105"/>
        <note>catalytic</note>
    </ligand>
</feature>
<evidence type="ECO:0000256" key="9">
    <source>
        <dbReference type="ARBA" id="ARBA00022619"/>
    </source>
</evidence>
<feature type="binding site" evidence="16">
    <location>
        <position position="215"/>
    </location>
    <ligand>
        <name>NADP(+)</name>
        <dbReference type="ChEBI" id="CHEBI:58349"/>
    </ligand>
</feature>
<dbReference type="CDD" id="cd01284">
    <property type="entry name" value="Riboflavin_deaminase-reductase"/>
    <property type="match status" value="1"/>
</dbReference>
<keyword evidence="20" id="KW-1185">Reference proteome</keyword>
<feature type="binding site" evidence="16">
    <location>
        <position position="223"/>
    </location>
    <ligand>
        <name>substrate</name>
    </ligand>
</feature>
<feature type="binding site" evidence="17">
    <location>
        <position position="69"/>
    </location>
    <ligand>
        <name>Zn(2+)</name>
        <dbReference type="ChEBI" id="CHEBI:29105"/>
        <note>catalytic</note>
    </ligand>
</feature>
<evidence type="ECO:0000256" key="5">
    <source>
        <dbReference type="ARBA" id="ARBA00007417"/>
    </source>
</evidence>
<evidence type="ECO:0000259" key="18">
    <source>
        <dbReference type="PROSITE" id="PS51747"/>
    </source>
</evidence>
<dbReference type="PANTHER" id="PTHR38011:SF7">
    <property type="entry name" value="2,5-DIAMINO-6-RIBOSYLAMINO-4(3H)-PYRIMIDINONE 5'-PHOSPHATE REDUCTASE"/>
    <property type="match status" value="1"/>
</dbReference>
<dbReference type="PANTHER" id="PTHR38011">
    <property type="entry name" value="DIHYDROFOLATE REDUCTASE FAMILY PROTEIN (AFU_ORTHOLOGUE AFUA_8G06820)"/>
    <property type="match status" value="1"/>
</dbReference>
<keyword evidence="14" id="KW-0511">Multifunctional enzyme</keyword>
<evidence type="ECO:0000313" key="19">
    <source>
        <dbReference type="EMBL" id="ODA28827.1"/>
    </source>
</evidence>
<dbReference type="PROSITE" id="PS51747">
    <property type="entry name" value="CYT_DCMP_DEAMINASES_2"/>
    <property type="match status" value="1"/>
</dbReference>
<feature type="binding site" evidence="16">
    <location>
        <position position="203"/>
    </location>
    <ligand>
        <name>substrate</name>
    </ligand>
</feature>
<dbReference type="SUPFAM" id="SSF53597">
    <property type="entry name" value="Dihydrofolate reductase-like"/>
    <property type="match status" value="1"/>
</dbReference>
<dbReference type="Gene3D" id="3.40.140.10">
    <property type="entry name" value="Cytidine Deaminase, domain 2"/>
    <property type="match status" value="1"/>
</dbReference>
<feature type="binding site" evidence="16">
    <location>
        <begin position="335"/>
        <end position="341"/>
    </location>
    <ligand>
        <name>NADP(+)</name>
        <dbReference type="ChEBI" id="CHEBI:58349"/>
    </ligand>
</feature>
<evidence type="ECO:0000256" key="1">
    <source>
        <dbReference type="ARBA" id="ARBA00002151"/>
    </source>
</evidence>
<keyword evidence="11 17" id="KW-0862">Zinc</keyword>
<comment type="caution">
    <text evidence="19">The sequence shown here is derived from an EMBL/GenBank/DDBJ whole genome shotgun (WGS) entry which is preliminary data.</text>
</comment>
<evidence type="ECO:0000256" key="8">
    <source>
        <dbReference type="ARBA" id="ARBA00019930"/>
    </source>
</evidence>
<dbReference type="Pfam" id="PF00383">
    <property type="entry name" value="dCMP_cyt_deam_1"/>
    <property type="match status" value="1"/>
</dbReference>
<keyword evidence="12 16" id="KW-0521">NADP</keyword>
<dbReference type="EC" id="1.1.1.193" evidence="7"/>
<dbReference type="Gene3D" id="3.40.430.10">
    <property type="entry name" value="Dihydrofolate Reductase, subunit A"/>
    <property type="match status" value="1"/>
</dbReference>
<dbReference type="AlphaFoldDB" id="A0A1C3E6F0"/>
<evidence type="ECO:0000256" key="7">
    <source>
        <dbReference type="ARBA" id="ARBA00013173"/>
    </source>
</evidence>